<accession>A0A5K7XKF6</accession>
<gene>
    <name evidence="2" type="ORF">PLANPX_3021</name>
</gene>
<organism evidence="2 3">
    <name type="scientific">Lacipirellula parvula</name>
    <dbReference type="NCBI Taxonomy" id="2650471"/>
    <lineage>
        <taxon>Bacteria</taxon>
        <taxon>Pseudomonadati</taxon>
        <taxon>Planctomycetota</taxon>
        <taxon>Planctomycetia</taxon>
        <taxon>Pirellulales</taxon>
        <taxon>Lacipirellulaceae</taxon>
        <taxon>Lacipirellula</taxon>
    </lineage>
</organism>
<feature type="compositionally biased region" description="Polar residues" evidence="1">
    <location>
        <begin position="10"/>
        <end position="21"/>
    </location>
</feature>
<feature type="compositionally biased region" description="Basic and acidic residues" evidence="1">
    <location>
        <begin position="30"/>
        <end position="48"/>
    </location>
</feature>
<evidence type="ECO:0000313" key="3">
    <source>
        <dbReference type="Proteomes" id="UP000326837"/>
    </source>
</evidence>
<proteinExistence type="predicted"/>
<name>A0A5K7XKF6_9BACT</name>
<dbReference type="EMBL" id="AP021861">
    <property type="protein sequence ID" value="BBO33409.1"/>
    <property type="molecule type" value="Genomic_DNA"/>
</dbReference>
<dbReference type="KEGG" id="lpav:PLANPX_3021"/>
<sequence>MTPEKLAFINGQSKSTVVQTPTSPPKEKKRTIDIAESRTKSRTEKDAPSRQQRATGRPPHGVPSSSEVLDQMLVPVTIRLSHRVANALRRAHLEQRLNHAKPDTQQEIVEEAIFGWLTKQGFLE</sequence>
<evidence type="ECO:0000256" key="1">
    <source>
        <dbReference type="SAM" id="MobiDB-lite"/>
    </source>
</evidence>
<protein>
    <submittedName>
        <fullName evidence="2">Uncharacterized protein</fullName>
    </submittedName>
</protein>
<reference evidence="3" key="1">
    <citation type="submission" date="2019-10" db="EMBL/GenBank/DDBJ databases">
        <title>Lacipirellula parvula gen. nov., sp. nov., representing a lineage of planctomycetes widespread in freshwater anoxic habitats, and description of the family Lacipirellulaceae.</title>
        <authorList>
            <person name="Dedysh S.N."/>
            <person name="Kulichevskaya I.S."/>
            <person name="Beletsky A.V."/>
            <person name="Rakitin A.L."/>
            <person name="Mardanov A.V."/>
            <person name="Ivanova A.A."/>
            <person name="Saltykova V.X."/>
            <person name="Rijpstra W.I.C."/>
            <person name="Sinninghe Damste J.S."/>
            <person name="Ravin N.V."/>
        </authorList>
    </citation>
    <scope>NUCLEOTIDE SEQUENCE [LARGE SCALE GENOMIC DNA]</scope>
    <source>
        <strain evidence="3">PX69</strain>
    </source>
</reference>
<feature type="region of interest" description="Disordered" evidence="1">
    <location>
        <begin position="1"/>
        <end position="67"/>
    </location>
</feature>
<keyword evidence="3" id="KW-1185">Reference proteome</keyword>
<dbReference type="AlphaFoldDB" id="A0A5K7XKF6"/>
<evidence type="ECO:0000313" key="2">
    <source>
        <dbReference type="EMBL" id="BBO33409.1"/>
    </source>
</evidence>
<dbReference type="Proteomes" id="UP000326837">
    <property type="component" value="Chromosome"/>
</dbReference>